<sequence>MSLPKTTREYRLPKMDGFHNLTLQGATIPQLKSDEVLLKVHAVSLQYRDLAIAKGQYLPGVKANVVPGSDMAGEIVAVGAAVAGWQVGERVMPNFSLGHVFGEPTVEGGKTALGGPVDGVLTEYKVVPAHALVRIPKHLSYT</sequence>
<dbReference type="PANTHER" id="PTHR45033">
    <property type="match status" value="1"/>
</dbReference>
<comment type="caution">
    <text evidence="2">The sequence shown here is derived from an EMBL/GenBank/DDBJ whole genome shotgun (WGS) entry which is preliminary data.</text>
</comment>
<feature type="domain" description="Alcohol dehydrogenase-like N-terminal" evidence="1">
    <location>
        <begin position="33"/>
        <end position="137"/>
    </location>
</feature>
<dbReference type="STRING" id="1077348.A0A2G8RWH0"/>
<evidence type="ECO:0000313" key="3">
    <source>
        <dbReference type="Proteomes" id="UP000230002"/>
    </source>
</evidence>
<dbReference type="InterPro" id="IPR052711">
    <property type="entry name" value="Zinc_ADH-like"/>
</dbReference>
<proteinExistence type="predicted"/>
<dbReference type="InterPro" id="IPR011032">
    <property type="entry name" value="GroES-like_sf"/>
</dbReference>
<name>A0A2G8RWH0_9APHY</name>
<organism evidence="2 3">
    <name type="scientific">Ganoderma sinense ZZ0214-1</name>
    <dbReference type="NCBI Taxonomy" id="1077348"/>
    <lineage>
        <taxon>Eukaryota</taxon>
        <taxon>Fungi</taxon>
        <taxon>Dikarya</taxon>
        <taxon>Basidiomycota</taxon>
        <taxon>Agaricomycotina</taxon>
        <taxon>Agaricomycetes</taxon>
        <taxon>Polyporales</taxon>
        <taxon>Polyporaceae</taxon>
        <taxon>Ganoderma</taxon>
    </lineage>
</organism>
<evidence type="ECO:0000259" key="1">
    <source>
        <dbReference type="Pfam" id="PF08240"/>
    </source>
</evidence>
<dbReference type="EMBL" id="AYKW01000045">
    <property type="protein sequence ID" value="PIL25837.1"/>
    <property type="molecule type" value="Genomic_DNA"/>
</dbReference>
<gene>
    <name evidence="2" type="ORF">GSI_11590</name>
</gene>
<dbReference type="Gene3D" id="3.90.180.10">
    <property type="entry name" value="Medium-chain alcohol dehydrogenases, catalytic domain"/>
    <property type="match status" value="1"/>
</dbReference>
<dbReference type="InterPro" id="IPR013154">
    <property type="entry name" value="ADH-like_N"/>
</dbReference>
<accession>A0A2G8RWH0</accession>
<dbReference type="Proteomes" id="UP000230002">
    <property type="component" value="Unassembled WGS sequence"/>
</dbReference>
<dbReference type="AlphaFoldDB" id="A0A2G8RWH0"/>
<dbReference type="Pfam" id="PF08240">
    <property type="entry name" value="ADH_N"/>
    <property type="match status" value="1"/>
</dbReference>
<reference evidence="2 3" key="1">
    <citation type="journal article" date="2015" name="Sci. Rep.">
        <title>Chromosome-level genome map provides insights into diverse defense mechanisms in the medicinal fungus Ganoderma sinense.</title>
        <authorList>
            <person name="Zhu Y."/>
            <person name="Xu J."/>
            <person name="Sun C."/>
            <person name="Zhou S."/>
            <person name="Xu H."/>
            <person name="Nelson D.R."/>
            <person name="Qian J."/>
            <person name="Song J."/>
            <person name="Luo H."/>
            <person name="Xiang L."/>
            <person name="Li Y."/>
            <person name="Xu Z."/>
            <person name="Ji A."/>
            <person name="Wang L."/>
            <person name="Lu S."/>
            <person name="Hayward A."/>
            <person name="Sun W."/>
            <person name="Li X."/>
            <person name="Schwartz D.C."/>
            <person name="Wang Y."/>
            <person name="Chen S."/>
        </authorList>
    </citation>
    <scope>NUCLEOTIDE SEQUENCE [LARGE SCALE GENOMIC DNA]</scope>
    <source>
        <strain evidence="2 3">ZZ0214-1</strain>
    </source>
</reference>
<dbReference type="OrthoDB" id="3509362at2759"/>
<keyword evidence="3" id="KW-1185">Reference proteome</keyword>
<evidence type="ECO:0000313" key="2">
    <source>
        <dbReference type="EMBL" id="PIL25837.1"/>
    </source>
</evidence>
<dbReference type="SUPFAM" id="SSF50129">
    <property type="entry name" value="GroES-like"/>
    <property type="match status" value="1"/>
</dbReference>
<protein>
    <recommendedName>
        <fullName evidence="1">Alcohol dehydrogenase-like N-terminal domain-containing protein</fullName>
    </recommendedName>
</protein>
<dbReference type="PANTHER" id="PTHR45033:SF2">
    <property type="entry name" value="ZINC-TYPE ALCOHOL DEHYDROGENASE-LIKE PROTEIN C1773.06C"/>
    <property type="match status" value="1"/>
</dbReference>